<evidence type="ECO:0000313" key="4">
    <source>
        <dbReference type="Proteomes" id="UP000258309"/>
    </source>
</evidence>
<name>A0A3E2HTM5_SCYLI</name>
<gene>
    <name evidence="3" type="ORF">B7463_g55</name>
</gene>
<dbReference type="Proteomes" id="UP000258309">
    <property type="component" value="Unassembled WGS sequence"/>
</dbReference>
<dbReference type="EMBL" id="NCSJ02000001">
    <property type="protein sequence ID" value="RFU36241.1"/>
    <property type="molecule type" value="Genomic_DNA"/>
</dbReference>
<dbReference type="InterPro" id="IPR051678">
    <property type="entry name" value="AGP_Transferase"/>
</dbReference>
<feature type="non-terminal residue" evidence="3">
    <location>
        <position position="292"/>
    </location>
</feature>
<proteinExistence type="predicted"/>
<protein>
    <recommendedName>
        <fullName evidence="2">Aminoglycoside phosphotransferase domain-containing protein</fullName>
    </recommendedName>
</protein>
<organism evidence="3 4">
    <name type="scientific">Scytalidium lignicola</name>
    <name type="common">Hyphomycete</name>
    <dbReference type="NCBI Taxonomy" id="5539"/>
    <lineage>
        <taxon>Eukaryota</taxon>
        <taxon>Fungi</taxon>
        <taxon>Dikarya</taxon>
        <taxon>Ascomycota</taxon>
        <taxon>Pezizomycotina</taxon>
        <taxon>Leotiomycetes</taxon>
        <taxon>Leotiomycetes incertae sedis</taxon>
        <taxon>Scytalidium</taxon>
    </lineage>
</organism>
<sequence>MSYPLEGRDLKSITDEELVDTWHASKRQASNRGSFDDDCLHVVQITSTAIMKMNMSVEAEIVNMEEVLKKSSVPVPRLYRSGSARQLEYIITEYIDGERLDRIGWETRTERERQHIKAEIKKAFISLSNIRGTVPGPVKNIAQGRLFSVYGAHTKFSTVRELEELLTAKLFGKGSLIGAFDQLVMCHMDLNMRNLIFDKNNRLFFLDWADSGYYPPESQEALLLHDIQLTHPDSAWEQDLLEVHRELYGSGNEEVVAKLIRVIQNNNGPRGASHLVNDKQSAGEPTFVPRKS</sequence>
<feature type="non-terminal residue" evidence="3">
    <location>
        <position position="1"/>
    </location>
</feature>
<dbReference type="PANTHER" id="PTHR21310:SF39">
    <property type="entry name" value="AMINOGLYCOSIDE PHOSPHOTRANSFERASE DOMAIN-CONTAINING PROTEIN"/>
    <property type="match status" value="1"/>
</dbReference>
<feature type="region of interest" description="Disordered" evidence="1">
    <location>
        <begin position="271"/>
        <end position="292"/>
    </location>
</feature>
<dbReference type="SUPFAM" id="SSF56112">
    <property type="entry name" value="Protein kinase-like (PK-like)"/>
    <property type="match status" value="1"/>
</dbReference>
<dbReference type="InterPro" id="IPR011009">
    <property type="entry name" value="Kinase-like_dom_sf"/>
</dbReference>
<dbReference type="PANTHER" id="PTHR21310">
    <property type="entry name" value="AMINOGLYCOSIDE PHOSPHOTRANSFERASE-RELATED-RELATED"/>
    <property type="match status" value="1"/>
</dbReference>
<dbReference type="InterPro" id="IPR002575">
    <property type="entry name" value="Aminoglycoside_PTrfase"/>
</dbReference>
<dbReference type="OrthoDB" id="4177236at2759"/>
<reference evidence="3 4" key="1">
    <citation type="submission" date="2018-05" db="EMBL/GenBank/DDBJ databases">
        <title>Draft genome sequence of Scytalidium lignicola DSM 105466, a ubiquitous saprotrophic fungus.</title>
        <authorList>
            <person name="Buettner E."/>
            <person name="Gebauer A.M."/>
            <person name="Hofrichter M."/>
            <person name="Liers C."/>
            <person name="Kellner H."/>
        </authorList>
    </citation>
    <scope>NUCLEOTIDE SEQUENCE [LARGE SCALE GENOMIC DNA]</scope>
    <source>
        <strain evidence="3 4">DSM 105466</strain>
    </source>
</reference>
<keyword evidence="4" id="KW-1185">Reference proteome</keyword>
<dbReference type="OMA" id="PQWFEYI"/>
<evidence type="ECO:0000256" key="1">
    <source>
        <dbReference type="SAM" id="MobiDB-lite"/>
    </source>
</evidence>
<evidence type="ECO:0000313" key="3">
    <source>
        <dbReference type="EMBL" id="RFU36241.1"/>
    </source>
</evidence>
<dbReference type="Gene3D" id="3.90.1200.10">
    <property type="match status" value="1"/>
</dbReference>
<comment type="caution">
    <text evidence="3">The sequence shown here is derived from an EMBL/GenBank/DDBJ whole genome shotgun (WGS) entry which is preliminary data.</text>
</comment>
<dbReference type="AlphaFoldDB" id="A0A3E2HTM5"/>
<accession>A0A3E2HTM5</accession>
<feature type="domain" description="Aminoglycoside phosphotransferase" evidence="2">
    <location>
        <begin position="66"/>
        <end position="218"/>
    </location>
</feature>
<evidence type="ECO:0000259" key="2">
    <source>
        <dbReference type="Pfam" id="PF01636"/>
    </source>
</evidence>
<dbReference type="Pfam" id="PF01636">
    <property type="entry name" value="APH"/>
    <property type="match status" value="1"/>
</dbReference>